<evidence type="ECO:0000256" key="2">
    <source>
        <dbReference type="ARBA" id="ARBA00023004"/>
    </source>
</evidence>
<dbReference type="SUPFAM" id="SSF51197">
    <property type="entry name" value="Clavaminate synthase-like"/>
    <property type="match status" value="1"/>
</dbReference>
<evidence type="ECO:0000256" key="1">
    <source>
        <dbReference type="ARBA" id="ARBA00022723"/>
    </source>
</evidence>
<dbReference type="InterPro" id="IPR026992">
    <property type="entry name" value="DIOX_N"/>
</dbReference>
<dbReference type="InterPro" id="IPR027443">
    <property type="entry name" value="IPNS-like_sf"/>
</dbReference>
<keyword evidence="1 3" id="KW-0479">Metal-binding</keyword>
<dbReference type="EMBL" id="KK198755">
    <property type="protein sequence ID" value="KCW82770.1"/>
    <property type="molecule type" value="Genomic_DNA"/>
</dbReference>
<keyword evidence="2 3" id="KW-0408">Iron</keyword>
<dbReference type="PROSITE" id="PS51471">
    <property type="entry name" value="FE2OG_OXY"/>
    <property type="match status" value="1"/>
</dbReference>
<sequence length="322" mass="36701">MTDNPAKHQLPKVDFSRSDLSPGSASWDSVRGDVVAAFEGYGCFEAVFDRLFDRELHASLFRNVKELFELPEETKRRFADTERPYDGYITNLHFAPGYQAMGIGGVLDSPTIRNFTDLMWPNGNAEFCEIVQSYSSKASELEKMVKRMILEGLHLPVEKYRDGIINKTSYFLRIMKYDALKEGGTEEVGGINHRDSNFMTILRQEGAVNGLEVKAKDGQWIRATPSASSFIVILGDAIHGWSNGRLYSPVHRVVMRETRARHSIGLFSTMKGVIRCPEELVNEQHPLLFKPFEEIDLVRYHRILETEEGWELESTLKARYLG</sequence>
<dbReference type="Pfam" id="PF03171">
    <property type="entry name" value="2OG-FeII_Oxy"/>
    <property type="match status" value="1"/>
</dbReference>
<gene>
    <name evidence="6" type="ORF">EUGRSUZ_C04146</name>
</gene>
<accession>A0A059CXS3</accession>
<dbReference type="InParanoid" id="A0A059CXS3"/>
<dbReference type="InterPro" id="IPR050231">
    <property type="entry name" value="Iron_ascorbate_oxido_reductase"/>
</dbReference>
<evidence type="ECO:0000313" key="6">
    <source>
        <dbReference type="EMBL" id="KCW82770.1"/>
    </source>
</evidence>
<dbReference type="Pfam" id="PF14226">
    <property type="entry name" value="DIOX_N"/>
    <property type="match status" value="1"/>
</dbReference>
<feature type="region of interest" description="Disordered" evidence="4">
    <location>
        <begin position="1"/>
        <end position="26"/>
    </location>
</feature>
<keyword evidence="3" id="KW-0560">Oxidoreductase</keyword>
<dbReference type="GO" id="GO:0016706">
    <property type="term" value="F:2-oxoglutarate-dependent dioxygenase activity"/>
    <property type="evidence" value="ECO:0000318"/>
    <property type="project" value="GO_Central"/>
</dbReference>
<dbReference type="STRING" id="71139.A0A059CXS3"/>
<proteinExistence type="inferred from homology"/>
<comment type="similarity">
    <text evidence="3">Belongs to the iron/ascorbate-dependent oxidoreductase family.</text>
</comment>
<dbReference type="AlphaFoldDB" id="A0A059CXS3"/>
<dbReference type="eggNOG" id="KOG0143">
    <property type="taxonomic scope" value="Eukaryota"/>
</dbReference>
<evidence type="ECO:0000259" key="5">
    <source>
        <dbReference type="PROSITE" id="PS51471"/>
    </source>
</evidence>
<dbReference type="PANTHER" id="PTHR47990">
    <property type="entry name" value="2-OXOGLUTARATE (2OG) AND FE(II)-DEPENDENT OXYGENASE SUPERFAMILY PROTEIN-RELATED"/>
    <property type="match status" value="1"/>
</dbReference>
<evidence type="ECO:0000256" key="3">
    <source>
        <dbReference type="RuleBase" id="RU003682"/>
    </source>
</evidence>
<dbReference type="GO" id="GO:0046872">
    <property type="term" value="F:metal ion binding"/>
    <property type="evidence" value="ECO:0007669"/>
    <property type="project" value="UniProtKB-KW"/>
</dbReference>
<name>A0A059CXS3_EUCGR</name>
<evidence type="ECO:0000256" key="4">
    <source>
        <dbReference type="SAM" id="MobiDB-lite"/>
    </source>
</evidence>
<reference evidence="6" key="1">
    <citation type="submission" date="2013-07" db="EMBL/GenBank/DDBJ databases">
        <title>The genome of Eucalyptus grandis.</title>
        <authorList>
            <person name="Schmutz J."/>
            <person name="Hayes R."/>
            <person name="Myburg A."/>
            <person name="Tuskan G."/>
            <person name="Grattapaglia D."/>
            <person name="Rokhsar D.S."/>
        </authorList>
    </citation>
    <scope>NUCLEOTIDE SEQUENCE</scope>
    <source>
        <tissue evidence="6">Leaf extractions</tissue>
    </source>
</reference>
<dbReference type="Gramene" id="KCW82770">
    <property type="protein sequence ID" value="KCW82770"/>
    <property type="gene ID" value="EUGRSUZ_C04146"/>
</dbReference>
<protein>
    <recommendedName>
        <fullName evidence="5">Fe2OG dioxygenase domain-containing protein</fullName>
    </recommendedName>
</protein>
<organism evidence="6">
    <name type="scientific">Eucalyptus grandis</name>
    <name type="common">Flooded gum</name>
    <dbReference type="NCBI Taxonomy" id="71139"/>
    <lineage>
        <taxon>Eukaryota</taxon>
        <taxon>Viridiplantae</taxon>
        <taxon>Streptophyta</taxon>
        <taxon>Embryophyta</taxon>
        <taxon>Tracheophyta</taxon>
        <taxon>Spermatophyta</taxon>
        <taxon>Magnoliopsida</taxon>
        <taxon>eudicotyledons</taxon>
        <taxon>Gunneridae</taxon>
        <taxon>Pentapetalae</taxon>
        <taxon>rosids</taxon>
        <taxon>malvids</taxon>
        <taxon>Myrtales</taxon>
        <taxon>Myrtaceae</taxon>
        <taxon>Myrtoideae</taxon>
        <taxon>Eucalypteae</taxon>
        <taxon>Eucalyptus</taxon>
    </lineage>
</organism>
<feature type="domain" description="Fe2OG dioxygenase" evidence="5">
    <location>
        <begin position="168"/>
        <end position="271"/>
    </location>
</feature>
<dbReference type="InterPro" id="IPR005123">
    <property type="entry name" value="Oxoglu/Fe-dep_dioxygenase_dom"/>
</dbReference>
<dbReference type="InterPro" id="IPR044861">
    <property type="entry name" value="IPNS-like_FE2OG_OXY"/>
</dbReference>
<dbReference type="Gene3D" id="2.60.120.330">
    <property type="entry name" value="B-lactam Antibiotic, Isopenicillin N Synthase, Chain"/>
    <property type="match status" value="1"/>
</dbReference>